<dbReference type="KEGG" id="sly:101266617"/>
<dbReference type="InterPro" id="IPR016177">
    <property type="entry name" value="DNA-bd_dom_sf"/>
</dbReference>
<dbReference type="SMART" id="SM00380">
    <property type="entry name" value="AP2"/>
    <property type="match status" value="1"/>
</dbReference>
<evidence type="ECO:0000259" key="9">
    <source>
        <dbReference type="PROSITE" id="PS51032"/>
    </source>
</evidence>
<keyword evidence="7" id="KW-0539">Nucleus</keyword>
<evidence type="ECO:0000256" key="8">
    <source>
        <dbReference type="SAM" id="MobiDB-lite"/>
    </source>
</evidence>
<dbReference type="EnsemblPlants" id="Solyc03g117130.3.1">
    <property type="protein sequence ID" value="Solyc03g117130.3.1"/>
    <property type="gene ID" value="Solyc03g117130.3"/>
</dbReference>
<evidence type="ECO:0000256" key="5">
    <source>
        <dbReference type="ARBA" id="ARBA00023159"/>
    </source>
</evidence>
<dbReference type="InterPro" id="IPR036955">
    <property type="entry name" value="AP2/ERF_dom_sf"/>
</dbReference>
<gene>
    <name evidence="10" type="primary">ERF52</name>
</gene>
<dbReference type="SUPFAM" id="SSF54171">
    <property type="entry name" value="DNA-binding domain"/>
    <property type="match status" value="1"/>
</dbReference>
<dbReference type="OrthoDB" id="1920676at2759"/>
<dbReference type="AlphaFoldDB" id="A0A3Q7GHX3"/>
<keyword evidence="2" id="KW-0611">Plant defense</keyword>
<dbReference type="PaxDb" id="4081-Solyc03g117130.2.1"/>
<dbReference type="GO" id="GO:0003700">
    <property type="term" value="F:DNA-binding transcription factor activity"/>
    <property type="evidence" value="ECO:0000318"/>
    <property type="project" value="GO_Central"/>
</dbReference>
<dbReference type="Gramene" id="Solyc03g117130.3.1">
    <property type="protein sequence ID" value="Solyc03g117130.3.1"/>
    <property type="gene ID" value="Solyc03g117130.3"/>
</dbReference>
<organism evidence="10">
    <name type="scientific">Solanum lycopersicum</name>
    <name type="common">Tomato</name>
    <name type="synonym">Lycopersicon esculentum</name>
    <dbReference type="NCBI Taxonomy" id="4081"/>
    <lineage>
        <taxon>Eukaryota</taxon>
        <taxon>Viridiplantae</taxon>
        <taxon>Streptophyta</taxon>
        <taxon>Embryophyta</taxon>
        <taxon>Tracheophyta</taxon>
        <taxon>Spermatophyta</taxon>
        <taxon>Magnoliopsida</taxon>
        <taxon>eudicotyledons</taxon>
        <taxon>Gunneridae</taxon>
        <taxon>Pentapetalae</taxon>
        <taxon>asterids</taxon>
        <taxon>lamiids</taxon>
        <taxon>Solanales</taxon>
        <taxon>Solanaceae</taxon>
        <taxon>Solanoideae</taxon>
        <taxon>Solaneae</taxon>
        <taxon>Solanum</taxon>
        <taxon>Solanum subgen. Lycopersicon</taxon>
    </lineage>
</organism>
<keyword evidence="6" id="KW-0804">Transcription</keyword>
<dbReference type="Gene3D" id="3.30.730.10">
    <property type="entry name" value="AP2/ERF domain"/>
    <property type="match status" value="1"/>
</dbReference>
<keyword evidence="3" id="KW-0805">Transcription regulation</keyword>
<evidence type="ECO:0000313" key="10">
    <source>
        <dbReference type="EnsemblPlants" id="Solyc03g117130.3.1"/>
    </source>
</evidence>
<dbReference type="PRINTS" id="PR00367">
    <property type="entry name" value="ETHRSPELEMNT"/>
</dbReference>
<evidence type="ECO:0000256" key="3">
    <source>
        <dbReference type="ARBA" id="ARBA00023015"/>
    </source>
</evidence>
<dbReference type="GO" id="GO:0000976">
    <property type="term" value="F:transcription cis-regulatory region binding"/>
    <property type="evidence" value="ECO:0000318"/>
    <property type="project" value="GO_Central"/>
</dbReference>
<keyword evidence="5" id="KW-0010">Activator</keyword>
<evidence type="ECO:0000256" key="6">
    <source>
        <dbReference type="ARBA" id="ARBA00023163"/>
    </source>
</evidence>
<dbReference type="PANTHER" id="PTHR31194">
    <property type="entry name" value="SHN SHINE , DNA BINDING / TRANSCRIPTION FACTOR"/>
    <property type="match status" value="1"/>
</dbReference>
<accession>A0A3Q7GHX3</accession>
<dbReference type="CDD" id="cd00018">
    <property type="entry name" value="AP2"/>
    <property type="match status" value="1"/>
</dbReference>
<dbReference type="Pfam" id="PF00847">
    <property type="entry name" value="AP2"/>
    <property type="match status" value="1"/>
</dbReference>
<proteinExistence type="predicted"/>
<evidence type="ECO:0000256" key="2">
    <source>
        <dbReference type="ARBA" id="ARBA00022821"/>
    </source>
</evidence>
<feature type="domain" description="AP2/ERF" evidence="9">
    <location>
        <begin position="7"/>
        <end position="64"/>
    </location>
</feature>
<sequence length="162" mass="18647">MSRPQQKYRGVRQRHWGSWVSEIRHPSLKTRIWLGTYETSEDAARAYDEAARLMCGSTARTNFPYNATESSRFLSSALIAKLQRCNMSSLTATSRRPGKTRLEDKKENEISTLVRDTGDGEERQSESASQQYMKALEDEHIEQMIEELLDYGSIEMCSVRNE</sequence>
<evidence type="ECO:0000256" key="4">
    <source>
        <dbReference type="ARBA" id="ARBA00023125"/>
    </source>
</evidence>
<evidence type="ECO:0000256" key="7">
    <source>
        <dbReference type="ARBA" id="ARBA00023242"/>
    </source>
</evidence>
<name>A0A3Q7GHX3_SOLLC</name>
<comment type="subcellular location">
    <subcellularLocation>
        <location evidence="1">Nucleus</location>
    </subcellularLocation>
</comment>
<keyword evidence="4" id="KW-0238">DNA-binding</keyword>
<reference evidence="10" key="1">
    <citation type="journal article" date="2012" name="Nature">
        <title>The tomato genome sequence provides insights into fleshy fruit evolution.</title>
        <authorList>
            <consortium name="Tomato Genome Consortium"/>
        </authorList>
    </citation>
    <scope>NUCLEOTIDE SEQUENCE [LARGE SCALE GENOMIC DNA]</scope>
    <source>
        <strain evidence="10">cv. Heinz 1706</strain>
    </source>
</reference>
<dbReference type="GO" id="GO:0005634">
    <property type="term" value="C:nucleus"/>
    <property type="evidence" value="ECO:0000318"/>
    <property type="project" value="GO_Central"/>
</dbReference>
<dbReference type="PANTHER" id="PTHR31194:SF192">
    <property type="entry name" value="OS02G0797100 PROTEIN"/>
    <property type="match status" value="1"/>
</dbReference>
<evidence type="ECO:0000256" key="1">
    <source>
        <dbReference type="ARBA" id="ARBA00004123"/>
    </source>
</evidence>
<feature type="region of interest" description="Disordered" evidence="8">
    <location>
        <begin position="90"/>
        <end position="109"/>
    </location>
</feature>
<evidence type="ECO:0000313" key="11">
    <source>
        <dbReference type="Proteomes" id="UP000004994"/>
    </source>
</evidence>
<dbReference type="FunFam" id="3.30.730.10:FF:000001">
    <property type="entry name" value="Ethylene-responsive transcription factor 2"/>
    <property type="match status" value="1"/>
</dbReference>
<dbReference type="GeneID" id="101266617"/>
<dbReference type="RefSeq" id="NP_001307057.1">
    <property type="nucleotide sequence ID" value="NM_001320128.1"/>
</dbReference>
<dbReference type="Proteomes" id="UP000004994">
    <property type="component" value="Chromosome 3"/>
</dbReference>
<dbReference type="PROSITE" id="PS51032">
    <property type="entry name" value="AP2_ERF"/>
    <property type="match status" value="1"/>
</dbReference>
<protein>
    <submittedName>
        <fullName evidence="10">Ethylene-responsive transcription factor 52</fullName>
    </submittedName>
</protein>
<dbReference type="InParanoid" id="A0A3Q7GHX3"/>
<dbReference type="OMA" id="CGPIART"/>
<feature type="compositionally biased region" description="Basic and acidic residues" evidence="8">
    <location>
        <begin position="100"/>
        <end position="109"/>
    </location>
</feature>
<keyword evidence="11" id="KW-1185">Reference proteome</keyword>
<dbReference type="InterPro" id="IPR050913">
    <property type="entry name" value="AP2/ERF_ERF"/>
</dbReference>
<dbReference type="InterPro" id="IPR001471">
    <property type="entry name" value="AP2/ERF_dom"/>
</dbReference>
<reference evidence="10" key="2">
    <citation type="submission" date="2019-01" db="UniProtKB">
        <authorList>
            <consortium name="EnsemblPlants"/>
        </authorList>
    </citation>
    <scope>IDENTIFICATION</scope>
    <source>
        <strain evidence="10">cv. Heinz 1706</strain>
    </source>
</reference>
<dbReference type="SMR" id="A0A3Q7GHX3"/>
<dbReference type="GO" id="GO:0006952">
    <property type="term" value="P:defense response"/>
    <property type="evidence" value="ECO:0007669"/>
    <property type="project" value="UniProtKB-KW"/>
</dbReference>
<dbReference type="STRING" id="4081.A0A3Q7GHX3"/>